<keyword evidence="2" id="KW-0378">Hydrolase</keyword>
<dbReference type="InterPro" id="IPR029058">
    <property type="entry name" value="AB_hydrolase_fold"/>
</dbReference>
<gene>
    <name evidence="2" type="ORF">GCM10009755_16540</name>
</gene>
<comment type="caution">
    <text evidence="2">The sequence shown here is derived from an EMBL/GenBank/DDBJ whole genome shotgun (WGS) entry which is preliminary data.</text>
</comment>
<dbReference type="SUPFAM" id="SSF53474">
    <property type="entry name" value="alpha/beta-Hydrolases"/>
    <property type="match status" value="1"/>
</dbReference>
<dbReference type="Gene3D" id="3.40.50.1820">
    <property type="entry name" value="alpha/beta hydrolase"/>
    <property type="match status" value="1"/>
</dbReference>
<dbReference type="Pfam" id="PF01738">
    <property type="entry name" value="DLH"/>
    <property type="match status" value="1"/>
</dbReference>
<dbReference type="EMBL" id="BAAANO010000015">
    <property type="protein sequence ID" value="GAA2007011.1"/>
    <property type="molecule type" value="Genomic_DNA"/>
</dbReference>
<protein>
    <submittedName>
        <fullName evidence="2">Dienelactone hydrolase family protein</fullName>
    </submittedName>
</protein>
<reference evidence="2 3" key="1">
    <citation type="journal article" date="2019" name="Int. J. Syst. Evol. Microbiol.">
        <title>The Global Catalogue of Microorganisms (GCM) 10K type strain sequencing project: providing services to taxonomists for standard genome sequencing and annotation.</title>
        <authorList>
            <consortium name="The Broad Institute Genomics Platform"/>
            <consortium name="The Broad Institute Genome Sequencing Center for Infectious Disease"/>
            <person name="Wu L."/>
            <person name="Ma J."/>
        </authorList>
    </citation>
    <scope>NUCLEOTIDE SEQUENCE [LARGE SCALE GENOMIC DNA]</scope>
    <source>
        <strain evidence="2 3">JCM 14546</strain>
    </source>
</reference>
<dbReference type="PANTHER" id="PTHR46623">
    <property type="entry name" value="CARBOXYMETHYLENEBUTENOLIDASE-RELATED"/>
    <property type="match status" value="1"/>
</dbReference>
<evidence type="ECO:0000313" key="2">
    <source>
        <dbReference type="EMBL" id="GAA2007011.1"/>
    </source>
</evidence>
<sequence>MNSRILLTASDGFELNAYRAEPEDTPRGGVVLVGEVWGINHWVRSMADRWAAEGYLVIAPAMFDRVEFGYETDDYSRLPREIMQQFSQETALLDLAAAVEAAAEGGKVGVTGYCFGGMLTWRAAANVDGIAAGSAYYGGGIDGYIGMTPKAPLETHFGAQDHGIPMEQVEALAKAHPGVDVYTCDADHGFCCDERDRFDPETARTAWERSVAFFHTHVG</sequence>
<dbReference type="GO" id="GO:0016787">
    <property type="term" value="F:hydrolase activity"/>
    <property type="evidence" value="ECO:0007669"/>
    <property type="project" value="UniProtKB-KW"/>
</dbReference>
<dbReference type="PANTHER" id="PTHR46623:SF6">
    <property type="entry name" value="ALPHA_BETA-HYDROLASES SUPERFAMILY PROTEIN"/>
    <property type="match status" value="1"/>
</dbReference>
<organism evidence="2 3">
    <name type="scientific">Brevibacterium samyangense</name>
    <dbReference type="NCBI Taxonomy" id="366888"/>
    <lineage>
        <taxon>Bacteria</taxon>
        <taxon>Bacillati</taxon>
        <taxon>Actinomycetota</taxon>
        <taxon>Actinomycetes</taxon>
        <taxon>Micrococcales</taxon>
        <taxon>Brevibacteriaceae</taxon>
        <taxon>Brevibacterium</taxon>
    </lineage>
</organism>
<dbReference type="InterPro" id="IPR051049">
    <property type="entry name" value="Dienelactone_hydrolase-like"/>
</dbReference>
<dbReference type="Proteomes" id="UP001500755">
    <property type="component" value="Unassembled WGS sequence"/>
</dbReference>
<keyword evidence="3" id="KW-1185">Reference proteome</keyword>
<feature type="domain" description="Dienelactone hydrolase" evidence="1">
    <location>
        <begin position="16"/>
        <end position="217"/>
    </location>
</feature>
<accession>A0ABN2TEN0</accession>
<name>A0ABN2TEN0_9MICO</name>
<evidence type="ECO:0000313" key="3">
    <source>
        <dbReference type="Proteomes" id="UP001500755"/>
    </source>
</evidence>
<proteinExistence type="predicted"/>
<dbReference type="InterPro" id="IPR002925">
    <property type="entry name" value="Dienelactn_hydro"/>
</dbReference>
<evidence type="ECO:0000259" key="1">
    <source>
        <dbReference type="Pfam" id="PF01738"/>
    </source>
</evidence>
<dbReference type="RefSeq" id="WP_344308700.1">
    <property type="nucleotide sequence ID" value="NZ_BAAANO010000015.1"/>
</dbReference>